<evidence type="ECO:0000313" key="8">
    <source>
        <dbReference type="Proteomes" id="UP000807306"/>
    </source>
</evidence>
<gene>
    <name evidence="7" type="ORF">CPB83DRAFT_900312</name>
</gene>
<sequence length="124" mass="12714">MQFTLLIASIFATVSLAAAWATTTVTVTTYPPQQTPPPASQCNTGELYCCNNLEAANTDAISGILAALLVEVQPVTAIIGTSCSPIDVLSIGSGGNCAAQPVCCQNNHYEGLVVIGCSPVNINL</sequence>
<protein>
    <recommendedName>
        <fullName evidence="6">Hydrophobin</fullName>
    </recommendedName>
</protein>
<comment type="subcellular location">
    <subcellularLocation>
        <location evidence="1 6">Secreted</location>
        <location evidence="1 6">Cell wall</location>
    </subcellularLocation>
</comment>
<keyword evidence="5 6" id="KW-1015">Disulfide bond</keyword>
<organism evidence="7 8">
    <name type="scientific">Crepidotus variabilis</name>
    <dbReference type="NCBI Taxonomy" id="179855"/>
    <lineage>
        <taxon>Eukaryota</taxon>
        <taxon>Fungi</taxon>
        <taxon>Dikarya</taxon>
        <taxon>Basidiomycota</taxon>
        <taxon>Agaricomycotina</taxon>
        <taxon>Agaricomycetes</taxon>
        <taxon>Agaricomycetidae</taxon>
        <taxon>Agaricales</taxon>
        <taxon>Agaricineae</taxon>
        <taxon>Crepidotaceae</taxon>
        <taxon>Crepidotus</taxon>
    </lineage>
</organism>
<dbReference type="Proteomes" id="UP000807306">
    <property type="component" value="Unassembled WGS sequence"/>
</dbReference>
<dbReference type="SMART" id="SM00075">
    <property type="entry name" value="HYDRO"/>
    <property type="match status" value="1"/>
</dbReference>
<evidence type="ECO:0000256" key="2">
    <source>
        <dbReference type="ARBA" id="ARBA00010446"/>
    </source>
</evidence>
<comment type="caution">
    <text evidence="7">The sequence shown here is derived from an EMBL/GenBank/DDBJ whole genome shotgun (WGS) entry which is preliminary data.</text>
</comment>
<dbReference type="AlphaFoldDB" id="A0A9P6JI48"/>
<dbReference type="EMBL" id="MU157991">
    <property type="protein sequence ID" value="KAF9521764.1"/>
    <property type="molecule type" value="Genomic_DNA"/>
</dbReference>
<dbReference type="Pfam" id="PF01185">
    <property type="entry name" value="Hydrophobin"/>
    <property type="match status" value="1"/>
</dbReference>
<keyword evidence="6" id="KW-0732">Signal</keyword>
<keyword evidence="3 6" id="KW-0134">Cell wall</keyword>
<evidence type="ECO:0000256" key="5">
    <source>
        <dbReference type="ARBA" id="ARBA00023157"/>
    </source>
</evidence>
<evidence type="ECO:0000256" key="1">
    <source>
        <dbReference type="ARBA" id="ARBA00004191"/>
    </source>
</evidence>
<reference evidence="7" key="1">
    <citation type="submission" date="2020-11" db="EMBL/GenBank/DDBJ databases">
        <authorList>
            <consortium name="DOE Joint Genome Institute"/>
            <person name="Ahrendt S."/>
            <person name="Riley R."/>
            <person name="Andreopoulos W."/>
            <person name="Labutti K."/>
            <person name="Pangilinan J."/>
            <person name="Ruiz-Duenas F.J."/>
            <person name="Barrasa J.M."/>
            <person name="Sanchez-Garcia M."/>
            <person name="Camarero S."/>
            <person name="Miyauchi S."/>
            <person name="Serrano A."/>
            <person name="Linde D."/>
            <person name="Babiker R."/>
            <person name="Drula E."/>
            <person name="Ayuso-Fernandez I."/>
            <person name="Pacheco R."/>
            <person name="Padilla G."/>
            <person name="Ferreira P."/>
            <person name="Barriuso J."/>
            <person name="Kellner H."/>
            <person name="Castanera R."/>
            <person name="Alfaro M."/>
            <person name="Ramirez L."/>
            <person name="Pisabarro A.G."/>
            <person name="Kuo A."/>
            <person name="Tritt A."/>
            <person name="Lipzen A."/>
            <person name="He G."/>
            <person name="Yan M."/>
            <person name="Ng V."/>
            <person name="Cullen D."/>
            <person name="Martin F."/>
            <person name="Rosso M.-N."/>
            <person name="Henrissat B."/>
            <person name="Hibbett D."/>
            <person name="Martinez A.T."/>
            <person name="Grigoriev I.V."/>
        </authorList>
    </citation>
    <scope>NUCLEOTIDE SEQUENCE</scope>
    <source>
        <strain evidence="7">CBS 506.95</strain>
    </source>
</reference>
<evidence type="ECO:0000256" key="4">
    <source>
        <dbReference type="ARBA" id="ARBA00022525"/>
    </source>
</evidence>
<dbReference type="GO" id="GO:0009277">
    <property type="term" value="C:fungal-type cell wall"/>
    <property type="evidence" value="ECO:0007669"/>
    <property type="project" value="InterPro"/>
</dbReference>
<comment type="similarity">
    <text evidence="2 6">Belongs to the fungal hydrophobin family.</text>
</comment>
<dbReference type="GO" id="GO:0005199">
    <property type="term" value="F:structural constituent of cell wall"/>
    <property type="evidence" value="ECO:0007669"/>
    <property type="project" value="InterPro"/>
</dbReference>
<proteinExistence type="inferred from homology"/>
<dbReference type="InterPro" id="IPR001338">
    <property type="entry name" value="Class_I_Hydrophobin"/>
</dbReference>
<feature type="signal peptide" evidence="6">
    <location>
        <begin position="1"/>
        <end position="19"/>
    </location>
</feature>
<feature type="chain" id="PRO_5040534077" description="Hydrophobin" evidence="6">
    <location>
        <begin position="20"/>
        <end position="124"/>
    </location>
</feature>
<evidence type="ECO:0000256" key="3">
    <source>
        <dbReference type="ARBA" id="ARBA00022512"/>
    </source>
</evidence>
<accession>A0A9P6JI48</accession>
<keyword evidence="4 6" id="KW-0964">Secreted</keyword>
<evidence type="ECO:0000313" key="7">
    <source>
        <dbReference type="EMBL" id="KAF9521764.1"/>
    </source>
</evidence>
<keyword evidence="8" id="KW-1185">Reference proteome</keyword>
<evidence type="ECO:0000256" key="6">
    <source>
        <dbReference type="RuleBase" id="RU365009"/>
    </source>
</evidence>
<name>A0A9P6JI48_9AGAR</name>
<dbReference type="CDD" id="cd23507">
    <property type="entry name" value="hydrophobin_I"/>
    <property type="match status" value="1"/>
</dbReference>
<dbReference type="OrthoDB" id="4225815at2759"/>